<dbReference type="Pfam" id="PF00756">
    <property type="entry name" value="Esterase"/>
    <property type="match status" value="1"/>
</dbReference>
<keyword evidence="1" id="KW-0812">Transmembrane</keyword>
<dbReference type="RefSeq" id="WP_120737993.1">
    <property type="nucleotide sequence ID" value="NZ_CP032568.1"/>
</dbReference>
<dbReference type="InterPro" id="IPR050583">
    <property type="entry name" value="Mycobacterial_A85_antigen"/>
</dbReference>
<gene>
    <name evidence="2" type="ORF">D7D52_18160</name>
</gene>
<sequence>MTWPFASLSLIDGPLPWVALGAGAAGAVWLVGGRRRWFRRIAMPTALAAATALTAGAAMVIEEWWKPFPDPLPPRIHFWAGIVIAALILLIPRAMAADRKGQLVTGCAVLAVLLAAVTQMNLVYAPYPTLGAVFGYVGSPRVTLAELPAPTRGTVEGEPLEEAWRPEGELPHQGAVAVATVAGTTSGFAGRDARIFLPPAYFADPQPVLPVLVLLHGQPGAPEDWLVSGRLADTMDSFAAAHHGLAPVIVMPDATGGALANPLCMDSALGNAAGYLTRDLPAWITAHLRVNPDHRAWAIAGASYGGTCALQLATTAPEVYPTFLDFSGQAEPTLGDRARTVAKAFHGNDSAFRSVNPADQLGTRRYSDSAGVFVVGASDDRYRPDQEALCAKAVGSIASVDCHLVSGGHDWRVWSTALARQMPWLTHRLGLTSG</sequence>
<dbReference type="InterPro" id="IPR029058">
    <property type="entry name" value="AB_hydrolase_fold"/>
</dbReference>
<keyword evidence="1" id="KW-1133">Transmembrane helix</keyword>
<proteinExistence type="predicted"/>
<dbReference type="SUPFAM" id="SSF53474">
    <property type="entry name" value="alpha/beta-Hydrolases"/>
    <property type="match status" value="1"/>
</dbReference>
<name>A0A386ZCZ2_9NOCA</name>
<dbReference type="EMBL" id="CP032568">
    <property type="protein sequence ID" value="AYF75460.1"/>
    <property type="molecule type" value="Genomic_DNA"/>
</dbReference>
<feature type="transmembrane region" description="Helical" evidence="1">
    <location>
        <begin position="41"/>
        <end position="61"/>
    </location>
</feature>
<evidence type="ECO:0000313" key="3">
    <source>
        <dbReference type="Proteomes" id="UP000267164"/>
    </source>
</evidence>
<dbReference type="AlphaFoldDB" id="A0A386ZCZ2"/>
<evidence type="ECO:0000313" key="2">
    <source>
        <dbReference type="EMBL" id="AYF75460.1"/>
    </source>
</evidence>
<feature type="transmembrane region" description="Helical" evidence="1">
    <location>
        <begin position="103"/>
        <end position="124"/>
    </location>
</feature>
<dbReference type="PANTHER" id="PTHR48098">
    <property type="entry name" value="ENTEROCHELIN ESTERASE-RELATED"/>
    <property type="match status" value="1"/>
</dbReference>
<feature type="transmembrane region" description="Helical" evidence="1">
    <location>
        <begin position="76"/>
        <end position="96"/>
    </location>
</feature>
<dbReference type="InterPro" id="IPR000801">
    <property type="entry name" value="Esterase-like"/>
</dbReference>
<protein>
    <submittedName>
        <fullName evidence="2">Esterase</fullName>
    </submittedName>
</protein>
<reference evidence="2 3" key="1">
    <citation type="submission" date="2018-09" db="EMBL/GenBank/DDBJ databases">
        <title>Nocardia yunnanensis sp. nov., an actinomycete isolated from a soil sample.</title>
        <authorList>
            <person name="Zhang J."/>
        </authorList>
    </citation>
    <scope>NUCLEOTIDE SEQUENCE [LARGE SCALE GENOMIC DNA]</scope>
    <source>
        <strain evidence="2 3">CFHS0054</strain>
    </source>
</reference>
<keyword evidence="3" id="KW-1185">Reference proteome</keyword>
<accession>A0A386ZCZ2</accession>
<dbReference type="Proteomes" id="UP000267164">
    <property type="component" value="Chromosome"/>
</dbReference>
<dbReference type="GO" id="GO:0016747">
    <property type="term" value="F:acyltransferase activity, transferring groups other than amino-acyl groups"/>
    <property type="evidence" value="ECO:0007669"/>
    <property type="project" value="TreeGrafter"/>
</dbReference>
<organism evidence="2 3">
    <name type="scientific">Nocardia yunnanensis</name>
    <dbReference type="NCBI Taxonomy" id="2382165"/>
    <lineage>
        <taxon>Bacteria</taxon>
        <taxon>Bacillati</taxon>
        <taxon>Actinomycetota</taxon>
        <taxon>Actinomycetes</taxon>
        <taxon>Mycobacteriales</taxon>
        <taxon>Nocardiaceae</taxon>
        <taxon>Nocardia</taxon>
    </lineage>
</organism>
<evidence type="ECO:0000256" key="1">
    <source>
        <dbReference type="SAM" id="Phobius"/>
    </source>
</evidence>
<dbReference type="Gene3D" id="3.40.50.1820">
    <property type="entry name" value="alpha/beta hydrolase"/>
    <property type="match status" value="1"/>
</dbReference>
<dbReference type="KEGG" id="nyu:D7D52_18160"/>
<feature type="transmembrane region" description="Helical" evidence="1">
    <location>
        <begin position="15"/>
        <end position="32"/>
    </location>
</feature>
<dbReference type="OrthoDB" id="3723842at2"/>
<keyword evidence="1" id="KW-0472">Membrane</keyword>
<dbReference type="PANTHER" id="PTHR48098:SF1">
    <property type="entry name" value="DIACYLGLYCEROL ACYLTRANSFERASE_MYCOLYLTRANSFERASE AG85A"/>
    <property type="match status" value="1"/>
</dbReference>